<dbReference type="Pfam" id="PF22513">
    <property type="entry name" value="FitA-like_RHH"/>
    <property type="match status" value="1"/>
</dbReference>
<dbReference type="InterPro" id="IPR013321">
    <property type="entry name" value="Arc_rbn_hlx_hlx"/>
</dbReference>
<keyword evidence="3" id="KW-1185">Reference proteome</keyword>
<dbReference type="GO" id="GO:0006355">
    <property type="term" value="P:regulation of DNA-templated transcription"/>
    <property type="evidence" value="ECO:0007669"/>
    <property type="project" value="InterPro"/>
</dbReference>
<dbReference type="InterPro" id="IPR010985">
    <property type="entry name" value="Ribbon_hlx_hlx"/>
</dbReference>
<dbReference type="OrthoDB" id="2389872at2"/>
<organism evidence="2 3">
    <name type="scientific">Jannaschia aquimarina</name>
    <dbReference type="NCBI Taxonomy" id="935700"/>
    <lineage>
        <taxon>Bacteria</taxon>
        <taxon>Pseudomonadati</taxon>
        <taxon>Pseudomonadota</taxon>
        <taxon>Alphaproteobacteria</taxon>
        <taxon>Rhodobacterales</taxon>
        <taxon>Roseobacteraceae</taxon>
        <taxon>Jannaschia</taxon>
    </lineage>
</organism>
<dbReference type="RefSeq" id="WP_043920416.1">
    <property type="nucleotide sequence ID" value="NZ_FZPF01000028.1"/>
</dbReference>
<dbReference type="PATRIC" id="fig|935700.4.peg.3766"/>
<evidence type="ECO:0000313" key="2">
    <source>
        <dbReference type="EMBL" id="KIT14634.1"/>
    </source>
</evidence>
<dbReference type="Gene3D" id="1.10.1220.10">
    <property type="entry name" value="Met repressor-like"/>
    <property type="match status" value="1"/>
</dbReference>
<reference evidence="2 3" key="1">
    <citation type="submission" date="2015-02" db="EMBL/GenBank/DDBJ databases">
        <title>Genome Sequence of Jannaschia aquimarina DSM28248, a member of the Roseobacter clade.</title>
        <authorList>
            <person name="Voget S."/>
            <person name="Daniel R."/>
        </authorList>
    </citation>
    <scope>NUCLEOTIDE SEQUENCE [LARGE SCALE GENOMIC DNA]</scope>
    <source>
        <strain evidence="2 3">GSW-M26</strain>
    </source>
</reference>
<dbReference type="SUPFAM" id="SSF47598">
    <property type="entry name" value="Ribbon-helix-helix"/>
    <property type="match status" value="1"/>
</dbReference>
<comment type="caution">
    <text evidence="2">The sequence shown here is derived from an EMBL/GenBank/DDBJ whole genome shotgun (WGS) entry which is preliminary data.</text>
</comment>
<evidence type="ECO:0000313" key="3">
    <source>
        <dbReference type="Proteomes" id="UP000032232"/>
    </source>
</evidence>
<feature type="domain" description="Antitoxin FitA-like ribbon-helix-helix" evidence="1">
    <location>
        <begin position="3"/>
        <end position="40"/>
    </location>
</feature>
<protein>
    <submittedName>
        <fullName evidence="2">FitA protein</fullName>
    </submittedName>
</protein>
<dbReference type="AlphaFoldDB" id="A0A0D1EAB6"/>
<sequence length="79" mass="8938">MGNINVRRIPDEVHRAIKAQAKAHGRSTEEEVRIILARAVMPRDEVGAGDLLWSIWDGVDLPDSAIRRDKTPHEPIDFE</sequence>
<dbReference type="STRING" id="935700.jaqu_36540"/>
<dbReference type="Proteomes" id="UP000032232">
    <property type="component" value="Unassembled WGS sequence"/>
</dbReference>
<evidence type="ECO:0000259" key="1">
    <source>
        <dbReference type="Pfam" id="PF22513"/>
    </source>
</evidence>
<accession>A0A0D1EAB6</accession>
<dbReference type="EMBL" id="JYFE01000069">
    <property type="protein sequence ID" value="KIT14634.1"/>
    <property type="molecule type" value="Genomic_DNA"/>
</dbReference>
<name>A0A0D1EAB6_9RHOB</name>
<gene>
    <name evidence="2" type="primary">fitA</name>
    <name evidence="2" type="ORF">jaqu_36540</name>
</gene>
<dbReference type="InterPro" id="IPR053853">
    <property type="entry name" value="FitA-like_RHH"/>
</dbReference>
<proteinExistence type="predicted"/>